<feature type="domain" description="Gnk2-homologous" evidence="14">
    <location>
        <begin position="34"/>
        <end position="135"/>
    </location>
</feature>
<dbReference type="InterPro" id="IPR008271">
    <property type="entry name" value="Ser/Thr_kinase_AS"/>
</dbReference>
<gene>
    <name evidence="15" type="ORF">CKAN_02210400</name>
</gene>
<dbReference type="PANTHER" id="PTHR47973">
    <property type="entry name" value="CYSTEINE-RICH RECEPTOR-LIKE PROTEIN KINASE 3"/>
    <property type="match status" value="1"/>
</dbReference>
<keyword evidence="5 10" id="KW-0547">Nucleotide-binding</keyword>
<dbReference type="OrthoDB" id="346907at2759"/>
<comment type="caution">
    <text evidence="15">The sequence shown here is derived from an EMBL/GenBank/DDBJ whole genome shotgun (WGS) entry which is preliminary data.</text>
</comment>
<feature type="domain" description="Gnk2-homologous" evidence="14">
    <location>
        <begin position="141"/>
        <end position="246"/>
    </location>
</feature>
<sequence>MEANCTHSIFSLFTLSSLIIILFFTNPTTCDPQTNLITKRCSPSHSTSSSYFFSNLHTALSSLQTQLFSSHFATAQHGQGQDEVFTMAQCRKYLSISDCLSCVSSAASLIRNCSPATNGRVYYDGCFLRYQEYNFFDEATDSGNTGFCGNRTAVGAGGFKEFVGQLLRDLCSVTPRIDGYFAAVKREEVGGGGVVYGVAQCSLTVSEEACGQCLQLAYQNIEACPPVGDGRAIDEGCFLRYSDTPFFSNNQTTDVSFLLKKGGSNNTKANIGGTVGGAVLVLLLVLLYLFYRRSTEARKNQQEIIGATELRGPVIFQYDDLKSATRNFSDNNKLGGGGFGDVYKGIMRDGKIVAVKRLMVSQSDRVKEDFHFEVKLINNVHHRNLVRLLGCCSKGPELLLVYEFMANNSLDKYLFGERRGTLNWKQRLDIIIGIARGLTYLHEEFHICIIHRDIKPNNILLDDEFQPKIADFGLARLLPGDRSHLSTKFGGTLGYMAPEYAIKGTLSEKADVYSYGVVVLEIISGRKSSEIRHEPVTEYLIEWAWRLYEGGTLMELVDESLDPNDFEPNEVNKVIEIGLMCTQSVRSRPTMSDVVVLLLSNGELGLTLTRPNFINSTHPVQTRVANGGSLVATELPASNATVSISELYAR</sequence>
<dbReference type="Gene3D" id="3.30.430.20">
    <property type="entry name" value="Gnk2 domain, C-X8-C-X2-C motif"/>
    <property type="match status" value="2"/>
</dbReference>
<keyword evidence="16" id="KW-1185">Reference proteome</keyword>
<dbReference type="InterPro" id="IPR038408">
    <property type="entry name" value="GNK2_sf"/>
</dbReference>
<evidence type="ECO:0000256" key="2">
    <source>
        <dbReference type="ARBA" id="ARBA00022679"/>
    </source>
</evidence>
<evidence type="ECO:0000256" key="9">
    <source>
        <dbReference type="ARBA" id="ARBA00023180"/>
    </source>
</evidence>
<evidence type="ECO:0000256" key="12">
    <source>
        <dbReference type="SAM" id="SignalP"/>
    </source>
</evidence>
<keyword evidence="11" id="KW-0812">Transmembrane</keyword>
<name>A0A443PQ29_9MAGN</name>
<keyword evidence="4" id="KW-0677">Repeat</keyword>
<dbReference type="Gene3D" id="3.30.200.20">
    <property type="entry name" value="Phosphorylase Kinase, domain 1"/>
    <property type="match status" value="1"/>
</dbReference>
<keyword evidence="11" id="KW-1133">Transmembrane helix</keyword>
<evidence type="ECO:0000259" key="13">
    <source>
        <dbReference type="PROSITE" id="PS50011"/>
    </source>
</evidence>
<dbReference type="STRING" id="337451.A0A443PQ29"/>
<dbReference type="CDD" id="cd23509">
    <property type="entry name" value="Gnk2-like"/>
    <property type="match status" value="2"/>
</dbReference>
<dbReference type="PROSITE" id="PS51473">
    <property type="entry name" value="GNK2"/>
    <property type="match status" value="2"/>
</dbReference>
<dbReference type="PROSITE" id="PS00107">
    <property type="entry name" value="PROTEIN_KINASE_ATP"/>
    <property type="match status" value="1"/>
</dbReference>
<evidence type="ECO:0000256" key="7">
    <source>
        <dbReference type="ARBA" id="ARBA00022840"/>
    </source>
</evidence>
<dbReference type="Pfam" id="PF01657">
    <property type="entry name" value="Stress-antifung"/>
    <property type="match status" value="2"/>
</dbReference>
<evidence type="ECO:0000259" key="14">
    <source>
        <dbReference type="PROSITE" id="PS51473"/>
    </source>
</evidence>
<protein>
    <submittedName>
        <fullName evidence="15">Cysteine-rich receptor-like protein kinase 2</fullName>
    </submittedName>
</protein>
<feature type="binding site" evidence="10">
    <location>
        <position position="356"/>
    </location>
    <ligand>
        <name>ATP</name>
        <dbReference type="ChEBI" id="CHEBI:30616"/>
    </ligand>
</feature>
<dbReference type="GO" id="GO:0005524">
    <property type="term" value="F:ATP binding"/>
    <property type="evidence" value="ECO:0007669"/>
    <property type="project" value="UniProtKB-UniRule"/>
</dbReference>
<proteinExistence type="predicted"/>
<evidence type="ECO:0000313" key="16">
    <source>
        <dbReference type="Proteomes" id="UP000283530"/>
    </source>
</evidence>
<feature type="transmembrane region" description="Helical" evidence="11">
    <location>
        <begin position="271"/>
        <end position="291"/>
    </location>
</feature>
<dbReference type="AlphaFoldDB" id="A0A443PQ29"/>
<dbReference type="FunFam" id="1.10.510.10:FF:000336">
    <property type="entry name" value="Cysteine-rich receptor-like protein kinase 2"/>
    <property type="match status" value="1"/>
</dbReference>
<evidence type="ECO:0000256" key="8">
    <source>
        <dbReference type="ARBA" id="ARBA00023170"/>
    </source>
</evidence>
<dbReference type="EMBL" id="QPKB01000009">
    <property type="protein sequence ID" value="RWR92877.1"/>
    <property type="molecule type" value="Genomic_DNA"/>
</dbReference>
<evidence type="ECO:0000256" key="1">
    <source>
        <dbReference type="ARBA" id="ARBA00022527"/>
    </source>
</evidence>
<organism evidence="15 16">
    <name type="scientific">Cinnamomum micranthum f. kanehirae</name>
    <dbReference type="NCBI Taxonomy" id="337451"/>
    <lineage>
        <taxon>Eukaryota</taxon>
        <taxon>Viridiplantae</taxon>
        <taxon>Streptophyta</taxon>
        <taxon>Embryophyta</taxon>
        <taxon>Tracheophyta</taxon>
        <taxon>Spermatophyta</taxon>
        <taxon>Magnoliopsida</taxon>
        <taxon>Magnoliidae</taxon>
        <taxon>Laurales</taxon>
        <taxon>Lauraceae</taxon>
        <taxon>Cinnamomum</taxon>
    </lineage>
</organism>
<evidence type="ECO:0000256" key="10">
    <source>
        <dbReference type="PROSITE-ProRule" id="PRU10141"/>
    </source>
</evidence>
<keyword evidence="11" id="KW-0472">Membrane</keyword>
<accession>A0A443PQ29</accession>
<dbReference type="InterPro" id="IPR000719">
    <property type="entry name" value="Prot_kinase_dom"/>
</dbReference>
<dbReference type="SUPFAM" id="SSF56112">
    <property type="entry name" value="Protein kinase-like (PK-like)"/>
    <property type="match status" value="1"/>
</dbReference>
<dbReference type="InterPro" id="IPR017441">
    <property type="entry name" value="Protein_kinase_ATP_BS"/>
</dbReference>
<keyword evidence="3 12" id="KW-0732">Signal</keyword>
<keyword evidence="2" id="KW-0808">Transferase</keyword>
<dbReference type="PROSITE" id="PS00108">
    <property type="entry name" value="PROTEIN_KINASE_ST"/>
    <property type="match status" value="1"/>
</dbReference>
<evidence type="ECO:0000256" key="5">
    <source>
        <dbReference type="ARBA" id="ARBA00022741"/>
    </source>
</evidence>
<evidence type="ECO:0000256" key="6">
    <source>
        <dbReference type="ARBA" id="ARBA00022777"/>
    </source>
</evidence>
<keyword evidence="7 10" id="KW-0067">ATP-binding</keyword>
<feature type="chain" id="PRO_5019129172" evidence="12">
    <location>
        <begin position="31"/>
        <end position="650"/>
    </location>
</feature>
<keyword evidence="6 15" id="KW-0418">Kinase</keyword>
<dbReference type="GO" id="GO:0004674">
    <property type="term" value="F:protein serine/threonine kinase activity"/>
    <property type="evidence" value="ECO:0007669"/>
    <property type="project" value="UniProtKB-KW"/>
</dbReference>
<reference evidence="15 16" key="1">
    <citation type="journal article" date="2019" name="Nat. Plants">
        <title>Stout camphor tree genome fills gaps in understanding of flowering plant genome evolution.</title>
        <authorList>
            <person name="Chaw S.M."/>
            <person name="Liu Y.C."/>
            <person name="Wu Y.W."/>
            <person name="Wang H.Y."/>
            <person name="Lin C.I."/>
            <person name="Wu C.S."/>
            <person name="Ke H.M."/>
            <person name="Chang L.Y."/>
            <person name="Hsu C.Y."/>
            <person name="Yang H.T."/>
            <person name="Sudianto E."/>
            <person name="Hsu M.H."/>
            <person name="Wu K.P."/>
            <person name="Wang L.N."/>
            <person name="Leebens-Mack J.H."/>
            <person name="Tsai I.J."/>
        </authorList>
    </citation>
    <scope>NUCLEOTIDE SEQUENCE [LARGE SCALE GENOMIC DNA]</scope>
    <source>
        <strain evidence="16">cv. Chaw 1501</strain>
        <tissue evidence="15">Young leaves</tissue>
    </source>
</reference>
<evidence type="ECO:0000256" key="3">
    <source>
        <dbReference type="ARBA" id="ARBA00022729"/>
    </source>
</evidence>
<dbReference type="SMART" id="SM00220">
    <property type="entry name" value="S_TKc"/>
    <property type="match status" value="1"/>
</dbReference>
<keyword evidence="1" id="KW-0723">Serine/threonine-protein kinase</keyword>
<dbReference type="CDD" id="cd14066">
    <property type="entry name" value="STKc_IRAK"/>
    <property type="match status" value="1"/>
</dbReference>
<keyword evidence="8 15" id="KW-0675">Receptor</keyword>
<evidence type="ECO:0000313" key="15">
    <source>
        <dbReference type="EMBL" id="RWR92877.1"/>
    </source>
</evidence>
<dbReference type="Pfam" id="PF00069">
    <property type="entry name" value="Pkinase"/>
    <property type="match status" value="1"/>
</dbReference>
<evidence type="ECO:0000256" key="11">
    <source>
        <dbReference type="SAM" id="Phobius"/>
    </source>
</evidence>
<evidence type="ECO:0000256" key="4">
    <source>
        <dbReference type="ARBA" id="ARBA00022737"/>
    </source>
</evidence>
<dbReference type="PROSITE" id="PS50011">
    <property type="entry name" value="PROTEIN_KINASE_DOM"/>
    <property type="match status" value="1"/>
</dbReference>
<keyword evidence="9" id="KW-0325">Glycoprotein</keyword>
<dbReference type="FunFam" id="3.30.430.20:FF:000017">
    <property type="entry name" value="Cysteine-rich receptor-like protein kinase 2"/>
    <property type="match status" value="1"/>
</dbReference>
<dbReference type="InterPro" id="IPR052059">
    <property type="entry name" value="CR_Ser/Thr_kinase"/>
</dbReference>
<dbReference type="InterPro" id="IPR011009">
    <property type="entry name" value="Kinase-like_dom_sf"/>
</dbReference>
<dbReference type="InterPro" id="IPR002902">
    <property type="entry name" value="GNK2"/>
</dbReference>
<dbReference type="Proteomes" id="UP000283530">
    <property type="component" value="Unassembled WGS sequence"/>
</dbReference>
<dbReference type="FunFam" id="3.30.200.20:FF:000177">
    <property type="entry name" value="Cysteine-rich receptor-like protein kinase 2"/>
    <property type="match status" value="1"/>
</dbReference>
<feature type="signal peptide" evidence="12">
    <location>
        <begin position="1"/>
        <end position="30"/>
    </location>
</feature>
<feature type="domain" description="Protein kinase" evidence="13">
    <location>
        <begin position="328"/>
        <end position="613"/>
    </location>
</feature>
<dbReference type="Gene3D" id="1.10.510.10">
    <property type="entry name" value="Transferase(Phosphotransferase) domain 1"/>
    <property type="match status" value="1"/>
</dbReference>